<comment type="caution">
    <text evidence="1">The sequence shown here is derived from an EMBL/GenBank/DDBJ whole genome shotgun (WGS) entry which is preliminary data.</text>
</comment>
<reference evidence="1 2" key="1">
    <citation type="journal article" date="2019" name="Sci. Rep.">
        <title>Orb-weaving spider Araneus ventricosus genome elucidates the spidroin gene catalogue.</title>
        <authorList>
            <person name="Kono N."/>
            <person name="Nakamura H."/>
            <person name="Ohtoshi R."/>
            <person name="Moran D.A.P."/>
            <person name="Shinohara A."/>
            <person name="Yoshida Y."/>
            <person name="Fujiwara M."/>
            <person name="Mori M."/>
            <person name="Tomita M."/>
            <person name="Arakawa K."/>
        </authorList>
    </citation>
    <scope>NUCLEOTIDE SEQUENCE [LARGE SCALE GENOMIC DNA]</scope>
</reference>
<dbReference type="AlphaFoldDB" id="A0A4Y2CKJ7"/>
<evidence type="ECO:0000313" key="1">
    <source>
        <dbReference type="EMBL" id="GBM04910.1"/>
    </source>
</evidence>
<evidence type="ECO:0000313" key="2">
    <source>
        <dbReference type="Proteomes" id="UP000499080"/>
    </source>
</evidence>
<sequence>MRLHTSGRTDKIPRVPNRGVTFTYMLFLSYSSELKTESPRPTFDDRVHYNSSFTESGVLVAHHWSRPTHPEGSAYYNWWRDSEPHQGGENLLTYMAASHPLTRSPPGGLSELEKKLIF</sequence>
<name>A0A4Y2CKJ7_ARAVE</name>
<organism evidence="1 2">
    <name type="scientific">Araneus ventricosus</name>
    <name type="common">Orbweaver spider</name>
    <name type="synonym">Epeira ventricosa</name>
    <dbReference type="NCBI Taxonomy" id="182803"/>
    <lineage>
        <taxon>Eukaryota</taxon>
        <taxon>Metazoa</taxon>
        <taxon>Ecdysozoa</taxon>
        <taxon>Arthropoda</taxon>
        <taxon>Chelicerata</taxon>
        <taxon>Arachnida</taxon>
        <taxon>Araneae</taxon>
        <taxon>Araneomorphae</taxon>
        <taxon>Entelegynae</taxon>
        <taxon>Araneoidea</taxon>
        <taxon>Araneidae</taxon>
        <taxon>Araneus</taxon>
    </lineage>
</organism>
<accession>A0A4Y2CKJ7</accession>
<dbReference type="EMBL" id="BGPR01163585">
    <property type="protein sequence ID" value="GBM04910.1"/>
    <property type="molecule type" value="Genomic_DNA"/>
</dbReference>
<protein>
    <submittedName>
        <fullName evidence="1">Uncharacterized protein</fullName>
    </submittedName>
</protein>
<keyword evidence="2" id="KW-1185">Reference proteome</keyword>
<dbReference type="Proteomes" id="UP000499080">
    <property type="component" value="Unassembled WGS sequence"/>
</dbReference>
<proteinExistence type="predicted"/>
<gene>
    <name evidence="1" type="ORF">AVEN_250569_1</name>
</gene>